<name>A0A8J3YD44_9ACTN</name>
<dbReference type="InterPro" id="IPR035992">
    <property type="entry name" value="Ricin_B-like_lectins"/>
</dbReference>
<dbReference type="InterPro" id="IPR037176">
    <property type="entry name" value="Osmotin/thaumatin-like_sf"/>
</dbReference>
<evidence type="ECO:0000313" key="2">
    <source>
        <dbReference type="EMBL" id="GIJ05513.1"/>
    </source>
</evidence>
<dbReference type="PROSITE" id="PS50231">
    <property type="entry name" value="RICIN_B_LECTIN"/>
    <property type="match status" value="1"/>
</dbReference>
<organism evidence="2 3">
    <name type="scientific">Spirilliplanes yamanashiensis</name>
    <dbReference type="NCBI Taxonomy" id="42233"/>
    <lineage>
        <taxon>Bacteria</taxon>
        <taxon>Bacillati</taxon>
        <taxon>Actinomycetota</taxon>
        <taxon>Actinomycetes</taxon>
        <taxon>Micromonosporales</taxon>
        <taxon>Micromonosporaceae</taxon>
        <taxon>Spirilliplanes</taxon>
    </lineage>
</organism>
<evidence type="ECO:0000259" key="1">
    <source>
        <dbReference type="PROSITE" id="PS52006"/>
    </source>
</evidence>
<dbReference type="PANTHER" id="PTHR38165:SF1">
    <property type="entry name" value="GLUCANASE B"/>
    <property type="match status" value="1"/>
</dbReference>
<dbReference type="InterPro" id="IPR000772">
    <property type="entry name" value="Ricin_B_lectin"/>
</dbReference>
<dbReference type="SUPFAM" id="SSF50370">
    <property type="entry name" value="Ricin B-like lectins"/>
    <property type="match status" value="1"/>
</dbReference>
<protein>
    <recommendedName>
        <fullName evidence="1">GH64 domain-containing protein</fullName>
    </recommendedName>
</protein>
<keyword evidence="3" id="KW-1185">Reference proteome</keyword>
<comment type="caution">
    <text evidence="2">The sequence shown here is derived from an EMBL/GenBank/DDBJ whole genome shotgun (WGS) entry which is preliminary data.</text>
</comment>
<dbReference type="PROSITE" id="PS52006">
    <property type="entry name" value="GH64"/>
    <property type="match status" value="1"/>
</dbReference>
<dbReference type="Proteomes" id="UP000652013">
    <property type="component" value="Unassembled WGS sequence"/>
</dbReference>
<dbReference type="AlphaFoldDB" id="A0A8J3YD44"/>
<dbReference type="InterPro" id="IPR032477">
    <property type="entry name" value="Glyco_hydro_64"/>
</dbReference>
<gene>
    <name evidence="2" type="ORF">Sya03_48650</name>
</gene>
<dbReference type="PANTHER" id="PTHR38165">
    <property type="match status" value="1"/>
</dbReference>
<dbReference type="InterPro" id="IPR042517">
    <property type="entry name" value="Glyco_hydro_64_N_2"/>
</dbReference>
<dbReference type="EMBL" id="BOOY01000034">
    <property type="protein sequence ID" value="GIJ05513.1"/>
    <property type="molecule type" value="Genomic_DNA"/>
</dbReference>
<dbReference type="Pfam" id="PF16483">
    <property type="entry name" value="Glyco_hydro_64"/>
    <property type="match status" value="1"/>
</dbReference>
<dbReference type="Pfam" id="PF00652">
    <property type="entry name" value="Ricin_B_lectin"/>
    <property type="match status" value="1"/>
</dbReference>
<evidence type="ECO:0000313" key="3">
    <source>
        <dbReference type="Proteomes" id="UP000652013"/>
    </source>
</evidence>
<reference evidence="2" key="1">
    <citation type="submission" date="2021-01" db="EMBL/GenBank/DDBJ databases">
        <title>Whole genome shotgun sequence of Spirilliplanes yamanashiensis NBRC 15828.</title>
        <authorList>
            <person name="Komaki H."/>
            <person name="Tamura T."/>
        </authorList>
    </citation>
    <scope>NUCLEOTIDE SEQUENCE</scope>
    <source>
        <strain evidence="2">NBRC 15828</strain>
    </source>
</reference>
<dbReference type="Gene3D" id="3.30.920.50">
    <property type="entry name" value="Beta-1,3-glucanase, C-terminal domain"/>
    <property type="match status" value="1"/>
</dbReference>
<feature type="domain" description="GH64" evidence="1">
    <location>
        <begin position="64"/>
        <end position="428"/>
    </location>
</feature>
<proteinExistence type="predicted"/>
<accession>A0A8J3YD44</accession>
<sequence>MRVAVTHMRPPSGRPLPSLKEFPLGNRRTVRRRLRAALGTIAAFLVAVPVTIAVNPAPAAAIGPDRLPVTVTNNSGRGEAVYLYILGQDIRPGGRLGYVNAAGQFFNWPAGSNPPSPAPDVSIPGPGNGGSVTVHFPRHISARMYFSLGRKLDFRLTPDGLVQPAPWAGADPNRDILFDWSEFTYNDAGLWLNSSQVDMLAMPHAVSVTGSDGRTIRTGDPVANGRENIINQIRSTPEFARSIYTRSDGTVLRVLAPGKAMDAGLMNANYLDGYITSAWNAYTGRTLTVVPRVNEPNRRFFGRTVGNNMVFTDAGGAQVASVPKPSTANVWGCDGVFNAPNVAPFIEPEIKRTLCTALNRGTLGTSTQEPVLDASQFYRNSTPNHYSRIIHNNMADGKAYGFAYDDVGGFESLVHHGDPRSAAVIISPFVGGNPPPPTNPPPAATSRVVSNWNNKCIDVSNWQFNDRQRLQVWDCTDGTNQKWQFVDGTLRTENNKCMDVADAATADGTAIQIYTCNGTAAQQFTLNGAGDLVNPMSGKCVDIAAWNPANGAPLHLWTCVGGANQKWRRG</sequence>
<dbReference type="Gene3D" id="2.60.110.10">
    <property type="entry name" value="Thaumatin"/>
    <property type="match status" value="1"/>
</dbReference>
<dbReference type="Gene3D" id="2.80.10.50">
    <property type="match status" value="2"/>
</dbReference>
<dbReference type="InterPro" id="IPR037398">
    <property type="entry name" value="Glyco_hydro_64_fam"/>
</dbReference>
<dbReference type="SMART" id="SM00458">
    <property type="entry name" value="RICIN"/>
    <property type="match status" value="1"/>
</dbReference>